<organism evidence="12 13">
    <name type="scientific">Halteria grandinella</name>
    <dbReference type="NCBI Taxonomy" id="5974"/>
    <lineage>
        <taxon>Eukaryota</taxon>
        <taxon>Sar</taxon>
        <taxon>Alveolata</taxon>
        <taxon>Ciliophora</taxon>
        <taxon>Intramacronucleata</taxon>
        <taxon>Spirotrichea</taxon>
        <taxon>Stichotrichia</taxon>
        <taxon>Sporadotrichida</taxon>
        <taxon>Halteriidae</taxon>
        <taxon>Halteria</taxon>
    </lineage>
</organism>
<dbReference type="EMBL" id="RRYP01012344">
    <property type="protein sequence ID" value="TNV77179.1"/>
    <property type="molecule type" value="Genomic_DNA"/>
</dbReference>
<evidence type="ECO:0000256" key="3">
    <source>
        <dbReference type="ARBA" id="ARBA00022448"/>
    </source>
</evidence>
<dbReference type="PROSITE" id="PS51257">
    <property type="entry name" value="PROKAR_LIPOPROTEIN"/>
    <property type="match status" value="1"/>
</dbReference>
<keyword evidence="5" id="KW-0677">Repeat</keyword>
<evidence type="ECO:0000313" key="13">
    <source>
        <dbReference type="Proteomes" id="UP000785679"/>
    </source>
</evidence>
<feature type="repeat" description="Solcar" evidence="10">
    <location>
        <begin position="13"/>
        <end position="97"/>
    </location>
</feature>
<evidence type="ECO:0000256" key="11">
    <source>
        <dbReference type="RuleBase" id="RU000488"/>
    </source>
</evidence>
<evidence type="ECO:0000256" key="1">
    <source>
        <dbReference type="ARBA" id="ARBA00004448"/>
    </source>
</evidence>
<dbReference type="Pfam" id="PF00153">
    <property type="entry name" value="Mito_carr"/>
    <property type="match status" value="3"/>
</dbReference>
<keyword evidence="4 10" id="KW-0812">Transmembrane</keyword>
<keyword evidence="7" id="KW-1133">Transmembrane helix</keyword>
<name>A0A8J8T021_HALGN</name>
<dbReference type="Gene3D" id="1.50.40.10">
    <property type="entry name" value="Mitochondrial carrier domain"/>
    <property type="match status" value="1"/>
</dbReference>
<evidence type="ECO:0000313" key="12">
    <source>
        <dbReference type="EMBL" id="TNV77179.1"/>
    </source>
</evidence>
<dbReference type="InterPro" id="IPR002067">
    <property type="entry name" value="MCP"/>
</dbReference>
<comment type="similarity">
    <text evidence="2 11">Belongs to the mitochondrial carrier (TC 2.A.29) family.</text>
</comment>
<dbReference type="FunFam" id="1.50.40.10:FF:000009">
    <property type="entry name" value="Mitochondrial 2-oxoglutarate/malate carrier protein"/>
    <property type="match status" value="1"/>
</dbReference>
<proteinExistence type="inferred from homology"/>
<protein>
    <submittedName>
        <fullName evidence="12">Uncharacterized protein</fullName>
    </submittedName>
</protein>
<dbReference type="GO" id="GO:0055085">
    <property type="term" value="P:transmembrane transport"/>
    <property type="evidence" value="ECO:0007669"/>
    <property type="project" value="InterPro"/>
</dbReference>
<keyword evidence="13" id="KW-1185">Reference proteome</keyword>
<evidence type="ECO:0000256" key="7">
    <source>
        <dbReference type="ARBA" id="ARBA00022989"/>
    </source>
</evidence>
<evidence type="ECO:0000256" key="2">
    <source>
        <dbReference type="ARBA" id="ARBA00006375"/>
    </source>
</evidence>
<dbReference type="OrthoDB" id="756301at2759"/>
<keyword evidence="3 11" id="KW-0813">Transport</keyword>
<feature type="repeat" description="Solcar" evidence="10">
    <location>
        <begin position="208"/>
        <end position="298"/>
    </location>
</feature>
<evidence type="ECO:0000256" key="8">
    <source>
        <dbReference type="ARBA" id="ARBA00023128"/>
    </source>
</evidence>
<dbReference type="SUPFAM" id="SSF103506">
    <property type="entry name" value="Mitochondrial carrier"/>
    <property type="match status" value="1"/>
</dbReference>
<evidence type="ECO:0000256" key="6">
    <source>
        <dbReference type="ARBA" id="ARBA00022792"/>
    </source>
</evidence>
<comment type="caution">
    <text evidence="12">The sequence shown here is derived from an EMBL/GenBank/DDBJ whole genome shotgun (WGS) entry which is preliminary data.</text>
</comment>
<accession>A0A8J8T021</accession>
<dbReference type="PROSITE" id="PS50920">
    <property type="entry name" value="SOLCAR"/>
    <property type="match status" value="3"/>
</dbReference>
<sequence length="300" mass="32881">MATEKKGRFDMAKNFLIGGLSGMIATSCIQPMDMIKVRIQLKSEAKAGNLSPFTIAREIYAKEGGVKAFYRGLDSALLRQAIYATLRLGIYFNLTDHIKENVNAGANLSAWQKTYCSLIAGGIGSFIGTPCDLVLVRMQADQTLPEAERRNYKNVFDAFRRIVAEEGVTSLWNGAGPTILRAMALNVAMLVTYDEAKERLTKAFGKGHDKQILFAASMLSACATSTASLPFDNIKTKLQKMKRLPDGTLPYSGFVDCATKSIAREGLTGLWAGLPTYYFRVGPHAIITLLASEALRKKLF</sequence>
<feature type="repeat" description="Solcar" evidence="10">
    <location>
        <begin position="108"/>
        <end position="199"/>
    </location>
</feature>
<dbReference type="PRINTS" id="PR00926">
    <property type="entry name" value="MITOCARRIER"/>
</dbReference>
<dbReference type="Proteomes" id="UP000785679">
    <property type="component" value="Unassembled WGS sequence"/>
</dbReference>
<dbReference type="InterPro" id="IPR018108">
    <property type="entry name" value="MCP_transmembrane"/>
</dbReference>
<keyword evidence="9 10" id="KW-0472">Membrane</keyword>
<dbReference type="InterPro" id="IPR050391">
    <property type="entry name" value="Mito_Metabolite_Transporter"/>
</dbReference>
<gene>
    <name evidence="12" type="ORF">FGO68_gene14371</name>
</gene>
<dbReference type="PANTHER" id="PTHR45618">
    <property type="entry name" value="MITOCHONDRIAL DICARBOXYLATE CARRIER-RELATED"/>
    <property type="match status" value="1"/>
</dbReference>
<dbReference type="GO" id="GO:0005743">
    <property type="term" value="C:mitochondrial inner membrane"/>
    <property type="evidence" value="ECO:0007669"/>
    <property type="project" value="UniProtKB-SubCell"/>
</dbReference>
<evidence type="ECO:0000256" key="4">
    <source>
        <dbReference type="ARBA" id="ARBA00022692"/>
    </source>
</evidence>
<evidence type="ECO:0000256" key="9">
    <source>
        <dbReference type="ARBA" id="ARBA00023136"/>
    </source>
</evidence>
<dbReference type="InterPro" id="IPR023395">
    <property type="entry name" value="MCP_dom_sf"/>
</dbReference>
<dbReference type="AlphaFoldDB" id="A0A8J8T021"/>
<comment type="subcellular location">
    <subcellularLocation>
        <location evidence="1">Mitochondrion inner membrane</location>
        <topology evidence="1">Multi-pass membrane protein</topology>
    </subcellularLocation>
</comment>
<keyword evidence="6" id="KW-0999">Mitochondrion inner membrane</keyword>
<evidence type="ECO:0000256" key="10">
    <source>
        <dbReference type="PROSITE-ProRule" id="PRU00282"/>
    </source>
</evidence>
<reference evidence="12" key="1">
    <citation type="submission" date="2019-06" db="EMBL/GenBank/DDBJ databases">
        <authorList>
            <person name="Zheng W."/>
        </authorList>
    </citation>
    <scope>NUCLEOTIDE SEQUENCE</scope>
    <source>
        <strain evidence="12">QDHG01</strain>
    </source>
</reference>
<keyword evidence="8" id="KW-0496">Mitochondrion</keyword>
<evidence type="ECO:0000256" key="5">
    <source>
        <dbReference type="ARBA" id="ARBA00022737"/>
    </source>
</evidence>